<dbReference type="RefSeq" id="WP_148993104.1">
    <property type="nucleotide sequence ID" value="NZ_VTEW01000030.1"/>
</dbReference>
<gene>
    <name evidence="1" type="ORF">FZC80_21615</name>
</gene>
<dbReference type="Proteomes" id="UP000325054">
    <property type="component" value="Unassembled WGS sequence"/>
</dbReference>
<name>A0A5D4T8N5_9BACI</name>
<dbReference type="OrthoDB" id="2923662at2"/>
<dbReference type="EMBL" id="VTEW01000030">
    <property type="protein sequence ID" value="TYS71639.1"/>
    <property type="molecule type" value="Genomic_DNA"/>
</dbReference>
<reference evidence="1 2" key="1">
    <citation type="submission" date="2019-08" db="EMBL/GenBank/DDBJ databases">
        <title>Bacillus genomes from the desert of Cuatro Cienegas, Coahuila.</title>
        <authorList>
            <person name="Olmedo-Alvarez G."/>
        </authorList>
    </citation>
    <scope>NUCLEOTIDE SEQUENCE [LARGE SCALE GENOMIC DNA]</scope>
    <source>
        <strain evidence="1 2">CH451a_14T</strain>
    </source>
</reference>
<proteinExistence type="predicted"/>
<sequence>MSESLREFLKISEEFNQLDEQKLIISSAIYDRMKENRISYGKLTKNIDGMGPSQITRVLHGKNYNIMTLLKILDFLELELEVKKK</sequence>
<protein>
    <recommendedName>
        <fullName evidence="3">HTH cro/C1-type domain-containing protein</fullName>
    </recommendedName>
</protein>
<accession>A0A5D4T8N5</accession>
<evidence type="ECO:0008006" key="3">
    <source>
        <dbReference type="Google" id="ProtNLM"/>
    </source>
</evidence>
<dbReference type="AlphaFoldDB" id="A0A5D4T8N5"/>
<evidence type="ECO:0000313" key="2">
    <source>
        <dbReference type="Proteomes" id="UP000325054"/>
    </source>
</evidence>
<organism evidence="1 2">
    <name type="scientific">Rossellomorea aquimaris</name>
    <dbReference type="NCBI Taxonomy" id="189382"/>
    <lineage>
        <taxon>Bacteria</taxon>
        <taxon>Bacillati</taxon>
        <taxon>Bacillota</taxon>
        <taxon>Bacilli</taxon>
        <taxon>Bacillales</taxon>
        <taxon>Bacillaceae</taxon>
        <taxon>Rossellomorea</taxon>
    </lineage>
</organism>
<comment type="caution">
    <text evidence="1">The sequence shown here is derived from an EMBL/GenBank/DDBJ whole genome shotgun (WGS) entry which is preliminary data.</text>
</comment>
<evidence type="ECO:0000313" key="1">
    <source>
        <dbReference type="EMBL" id="TYS71639.1"/>
    </source>
</evidence>